<proteinExistence type="predicted"/>
<dbReference type="AlphaFoldDB" id="A0A8J2PKE4"/>
<sequence length="23" mass="2661">HFDQIRGLNATIHCLVSMVDYPM</sequence>
<reference evidence="1" key="1">
    <citation type="submission" date="2021-06" db="EMBL/GenBank/DDBJ databases">
        <authorList>
            <person name="Hodson N. C."/>
            <person name="Mongue J. A."/>
            <person name="Jaron S. K."/>
        </authorList>
    </citation>
    <scope>NUCLEOTIDE SEQUENCE</scope>
</reference>
<gene>
    <name evidence="1" type="ORF">AFUS01_LOCUS34441</name>
</gene>
<accession>A0A8J2PKE4</accession>
<feature type="non-terminal residue" evidence="1">
    <location>
        <position position="1"/>
    </location>
</feature>
<protein>
    <submittedName>
        <fullName evidence="1">Uncharacterized protein</fullName>
    </submittedName>
</protein>
<comment type="caution">
    <text evidence="1">The sequence shown here is derived from an EMBL/GenBank/DDBJ whole genome shotgun (WGS) entry which is preliminary data.</text>
</comment>
<dbReference type="EMBL" id="CAJVCH010532199">
    <property type="protein sequence ID" value="CAG7824278.1"/>
    <property type="molecule type" value="Genomic_DNA"/>
</dbReference>
<name>A0A8J2PKE4_9HEXA</name>
<evidence type="ECO:0000313" key="2">
    <source>
        <dbReference type="Proteomes" id="UP000708208"/>
    </source>
</evidence>
<evidence type="ECO:0000313" key="1">
    <source>
        <dbReference type="EMBL" id="CAG7824278.1"/>
    </source>
</evidence>
<organism evidence="1 2">
    <name type="scientific">Allacma fusca</name>
    <dbReference type="NCBI Taxonomy" id="39272"/>
    <lineage>
        <taxon>Eukaryota</taxon>
        <taxon>Metazoa</taxon>
        <taxon>Ecdysozoa</taxon>
        <taxon>Arthropoda</taxon>
        <taxon>Hexapoda</taxon>
        <taxon>Collembola</taxon>
        <taxon>Symphypleona</taxon>
        <taxon>Sminthuridae</taxon>
        <taxon>Allacma</taxon>
    </lineage>
</organism>
<dbReference type="Proteomes" id="UP000708208">
    <property type="component" value="Unassembled WGS sequence"/>
</dbReference>
<keyword evidence="2" id="KW-1185">Reference proteome</keyword>